<keyword evidence="7" id="KW-0732">Signal</keyword>
<evidence type="ECO:0000256" key="5">
    <source>
        <dbReference type="SAM" id="MobiDB-lite"/>
    </source>
</evidence>
<dbReference type="AlphaFoldDB" id="A0A8H8RUK4"/>
<keyword evidence="9" id="KW-1185">Reference proteome</keyword>
<feature type="compositionally biased region" description="Low complexity" evidence="5">
    <location>
        <begin position="699"/>
        <end position="713"/>
    </location>
</feature>
<feature type="region of interest" description="Disordered" evidence="5">
    <location>
        <begin position="240"/>
        <end position="261"/>
    </location>
</feature>
<evidence type="ECO:0000256" key="7">
    <source>
        <dbReference type="SAM" id="SignalP"/>
    </source>
</evidence>
<accession>A0A8H8RUK4</accession>
<dbReference type="InterPro" id="IPR051694">
    <property type="entry name" value="Immunoregulatory_rcpt-like"/>
</dbReference>
<feature type="region of interest" description="Disordered" evidence="5">
    <location>
        <begin position="483"/>
        <end position="612"/>
    </location>
</feature>
<evidence type="ECO:0000313" key="9">
    <source>
        <dbReference type="Proteomes" id="UP000462212"/>
    </source>
</evidence>
<reference evidence="8 9" key="1">
    <citation type="submission" date="2018-05" db="EMBL/GenBank/DDBJ databases">
        <title>Genome sequencing and assembly of the regulated plant pathogen Lachnellula willkommii and related sister species for the development of diagnostic species identification markers.</title>
        <authorList>
            <person name="Giroux E."/>
            <person name="Bilodeau G."/>
        </authorList>
    </citation>
    <scope>NUCLEOTIDE SEQUENCE [LARGE SCALE GENOMIC DNA]</scope>
    <source>
        <strain evidence="8 9">CBS 197.66</strain>
    </source>
</reference>
<dbReference type="InterPro" id="IPR036028">
    <property type="entry name" value="SH3-like_dom_sf"/>
</dbReference>
<feature type="signal peptide" evidence="7">
    <location>
        <begin position="1"/>
        <end position="19"/>
    </location>
</feature>
<feature type="compositionally biased region" description="Low complexity" evidence="5">
    <location>
        <begin position="240"/>
        <end position="257"/>
    </location>
</feature>
<gene>
    <name evidence="8" type="ORF">LSUB1_G005044</name>
</gene>
<evidence type="ECO:0000256" key="2">
    <source>
        <dbReference type="ARBA" id="ARBA00022692"/>
    </source>
</evidence>
<dbReference type="OrthoDB" id="5340910at2759"/>
<dbReference type="Gene3D" id="2.30.30.40">
    <property type="entry name" value="SH3 Domains"/>
    <property type="match status" value="1"/>
</dbReference>
<dbReference type="GO" id="GO:0071944">
    <property type="term" value="C:cell periphery"/>
    <property type="evidence" value="ECO:0007669"/>
    <property type="project" value="UniProtKB-ARBA"/>
</dbReference>
<dbReference type="PANTHER" id="PTHR15549">
    <property type="entry name" value="PAIRED IMMUNOGLOBULIN-LIKE TYPE 2 RECEPTOR"/>
    <property type="match status" value="1"/>
</dbReference>
<dbReference type="EMBL" id="QGMJ01000203">
    <property type="protein sequence ID" value="TVY39935.1"/>
    <property type="molecule type" value="Genomic_DNA"/>
</dbReference>
<dbReference type="SUPFAM" id="SSF50044">
    <property type="entry name" value="SH3-domain"/>
    <property type="match status" value="1"/>
</dbReference>
<feature type="transmembrane region" description="Helical" evidence="6">
    <location>
        <begin position="269"/>
        <end position="293"/>
    </location>
</feature>
<organism evidence="8 9">
    <name type="scientific">Lachnellula subtilissima</name>
    <dbReference type="NCBI Taxonomy" id="602034"/>
    <lineage>
        <taxon>Eukaryota</taxon>
        <taxon>Fungi</taxon>
        <taxon>Dikarya</taxon>
        <taxon>Ascomycota</taxon>
        <taxon>Pezizomycotina</taxon>
        <taxon>Leotiomycetes</taxon>
        <taxon>Helotiales</taxon>
        <taxon>Lachnaceae</taxon>
        <taxon>Lachnellula</taxon>
    </lineage>
</organism>
<feature type="region of interest" description="Disordered" evidence="5">
    <location>
        <begin position="628"/>
        <end position="729"/>
    </location>
</feature>
<name>A0A8H8RUK4_9HELO</name>
<dbReference type="GO" id="GO:0016020">
    <property type="term" value="C:membrane"/>
    <property type="evidence" value="ECO:0007669"/>
    <property type="project" value="UniProtKB-SubCell"/>
</dbReference>
<proteinExistence type="predicted"/>
<feature type="compositionally biased region" description="Basic and acidic residues" evidence="5">
    <location>
        <begin position="631"/>
        <end position="671"/>
    </location>
</feature>
<feature type="compositionally biased region" description="Acidic residues" evidence="5">
    <location>
        <begin position="714"/>
        <end position="728"/>
    </location>
</feature>
<comment type="subcellular location">
    <subcellularLocation>
        <location evidence="1">Membrane</location>
        <topology evidence="1">Single-pass membrane protein</topology>
    </subcellularLocation>
</comment>
<evidence type="ECO:0000256" key="6">
    <source>
        <dbReference type="SAM" id="Phobius"/>
    </source>
</evidence>
<evidence type="ECO:0000256" key="3">
    <source>
        <dbReference type="ARBA" id="ARBA00022989"/>
    </source>
</evidence>
<keyword evidence="2 6" id="KW-0812">Transmembrane</keyword>
<dbReference type="Proteomes" id="UP000462212">
    <property type="component" value="Unassembled WGS sequence"/>
</dbReference>
<keyword evidence="3 6" id="KW-1133">Transmembrane helix</keyword>
<keyword evidence="4 6" id="KW-0472">Membrane</keyword>
<protein>
    <recommendedName>
        <fullName evidence="10">SH3 domain-containing protein</fullName>
    </recommendedName>
</protein>
<feature type="chain" id="PRO_5034835649" description="SH3 domain-containing protein" evidence="7">
    <location>
        <begin position="20"/>
        <end position="851"/>
    </location>
</feature>
<dbReference type="PANTHER" id="PTHR15549:SF32">
    <property type="entry name" value="SH3 DOMAIN-CONTAINING PROTEIN"/>
    <property type="match status" value="1"/>
</dbReference>
<evidence type="ECO:0008006" key="10">
    <source>
        <dbReference type="Google" id="ProtNLM"/>
    </source>
</evidence>
<evidence type="ECO:0000256" key="4">
    <source>
        <dbReference type="ARBA" id="ARBA00023136"/>
    </source>
</evidence>
<evidence type="ECO:0000313" key="8">
    <source>
        <dbReference type="EMBL" id="TVY39935.1"/>
    </source>
</evidence>
<evidence type="ECO:0000256" key="1">
    <source>
        <dbReference type="ARBA" id="ARBA00004167"/>
    </source>
</evidence>
<feature type="compositionally biased region" description="Polar residues" evidence="5">
    <location>
        <begin position="520"/>
        <end position="550"/>
    </location>
</feature>
<sequence>MDIKLLLLSSLMAVSSSLAQTNTETCVTITSSTECSAFSPFSISKNNDLVGLYPFLQNVNDATTFDAQLSTYISTTYAQLKYQTLFGCGNIVLTNTTDLYARYTTSIICNGIIQNSKNPCKLSAAESRPVCANTCADQALSESVITSDSALCSNPSNYTDTQIRADFTNCALPANSLQNGDCILGSENEPNNCGFGDSTLGMCSYCSQYKDDTCCTSSQASSKCANVAIPTITSTISLPTATSSTTSGQASATSTFSGKRSGGLSPTTIGLIVVGCVVGLVLICLLVFLACCVRGRRKRPNKEAFGAVHEKGTAESVSDLSSGMRTRSIIRGPTSDYTVLPGGRIARKSSAAQPPVVISNSIQPGFASEKPVNPFLHEPEYDVLPSDRVARIGASIKAPAPVALPMSDTQSSWSNGPTANYPLERFPQLELSPMINASPVQRRPSSTRDIPQEQPVAATRPSPPSSVGCDFGYLLALLEKGGAGNSPTSLKEDRTPSLSAADLKEFEVLPGGRLARKHVTSPSTKPSLVSSRRSSPNRDPQPPALSQSMASPALSRRSTLKKAQPPPKCKSKNVSTASDAYETLPGGRRVRKKNAMDNQSHNLGLRPTSKLLMPGTIGAGAAAVDSAAKLRQSDEESRRSTRLSKEQEARSQEPKGLESKDLKSENQEPKVQELMTSASEVTSHDGVVASEEESSQVTPQAESQPSPASSVPEGENEQATEDTSEEDFPVVSVPAVPSFRDPYSDSVFHAGDLVAVVWSYQPLTQDEFSLERGDMIKIVNIWNDGWATGRVMPDRVDAWESKHGILIETDSDLIEMGNGAELKKEVTDMVKAFPLVCVCAPRYWRKAIRDA</sequence>
<dbReference type="CDD" id="cd00174">
    <property type="entry name" value="SH3"/>
    <property type="match status" value="1"/>
</dbReference>
<feature type="region of interest" description="Disordered" evidence="5">
    <location>
        <begin position="438"/>
        <end position="465"/>
    </location>
</feature>
<comment type="caution">
    <text evidence="8">The sequence shown here is derived from an EMBL/GenBank/DDBJ whole genome shotgun (WGS) entry which is preliminary data.</text>
</comment>